<name>A0A1B6KCI8_9HEMI</name>
<organism evidence="3">
    <name type="scientific">Graphocephala atropunctata</name>
    <dbReference type="NCBI Taxonomy" id="36148"/>
    <lineage>
        <taxon>Eukaryota</taxon>
        <taxon>Metazoa</taxon>
        <taxon>Ecdysozoa</taxon>
        <taxon>Arthropoda</taxon>
        <taxon>Hexapoda</taxon>
        <taxon>Insecta</taxon>
        <taxon>Pterygota</taxon>
        <taxon>Neoptera</taxon>
        <taxon>Paraneoptera</taxon>
        <taxon>Hemiptera</taxon>
        <taxon>Auchenorrhyncha</taxon>
        <taxon>Membracoidea</taxon>
        <taxon>Cicadellidae</taxon>
        <taxon>Cicadellinae</taxon>
        <taxon>Cicadellini</taxon>
        <taxon>Graphocephala</taxon>
    </lineage>
</organism>
<dbReference type="GO" id="GO:0007346">
    <property type="term" value="P:regulation of mitotic cell cycle"/>
    <property type="evidence" value="ECO:0007669"/>
    <property type="project" value="TreeGrafter"/>
</dbReference>
<dbReference type="GO" id="GO:0005634">
    <property type="term" value="C:nucleus"/>
    <property type="evidence" value="ECO:0007669"/>
    <property type="project" value="TreeGrafter"/>
</dbReference>
<dbReference type="InterPro" id="IPR005026">
    <property type="entry name" value="SAPAP"/>
</dbReference>
<feature type="compositionally biased region" description="Polar residues" evidence="2">
    <location>
        <begin position="350"/>
        <end position="372"/>
    </location>
</feature>
<dbReference type="GO" id="GO:0008017">
    <property type="term" value="F:microtubule binding"/>
    <property type="evidence" value="ECO:0007669"/>
    <property type="project" value="TreeGrafter"/>
</dbReference>
<sequence length="405" mass="44936">GLIGEFETKSAIHPVTAEDLDGFWDMMYLQVESLMKRYTQLEELKNNNWIKSEPPVKKRKAIAKRDQPKVAASSAIREAIRARKATVAQGKVEKATLEESTVRNVDRPTERKNVLMDVLLHKNRKRSNSPSPYIAMRLSGVFQSMGRTPNVSDKPEAPDTTPKTIFRETIKAENSENLKSPVMFNDTLPEDTVTSGKSPMPTPRRSMRLMSRLDTPIKETACPACSGQKSVRVNRRLPTPDMTTACKSCLSPLVVYCSTSKASDEAESSGTAAVPSTSGRRFVLRPSTLNVTNITNLVGDKPKTESNTNMESSELRRSTRKRSSARKDKPEAPETTPKTTFRETIEAENSENLKSPVTFNATLPEDTVTSGKSPMPALRRSPRLMSRLDTPIKETACPASQDVHI</sequence>
<dbReference type="PANTHER" id="PTHR12353">
    <property type="entry name" value="DISKS LARGE-ASSOCIATED PROTEIN DAP SAP90/PSD-95-ASSOCIATED PROTEIN"/>
    <property type="match status" value="1"/>
</dbReference>
<comment type="similarity">
    <text evidence="1">Belongs to the SAPAP family.</text>
</comment>
<accession>A0A1B6KCI8</accession>
<feature type="non-terminal residue" evidence="3">
    <location>
        <position position="1"/>
    </location>
</feature>
<dbReference type="GO" id="GO:0023052">
    <property type="term" value="P:signaling"/>
    <property type="evidence" value="ECO:0007669"/>
    <property type="project" value="InterPro"/>
</dbReference>
<dbReference type="GO" id="GO:0051382">
    <property type="term" value="P:kinetochore assembly"/>
    <property type="evidence" value="ECO:0007669"/>
    <property type="project" value="TreeGrafter"/>
</dbReference>
<proteinExistence type="inferred from homology"/>
<feature type="region of interest" description="Disordered" evidence="2">
    <location>
        <begin position="181"/>
        <end position="205"/>
    </location>
</feature>
<dbReference type="GO" id="GO:0031616">
    <property type="term" value="C:spindle pole centrosome"/>
    <property type="evidence" value="ECO:0007669"/>
    <property type="project" value="TreeGrafter"/>
</dbReference>
<dbReference type="PANTHER" id="PTHR12353:SF1">
    <property type="entry name" value="DISKS LARGE-ASSOCIATED PROTEIN 5"/>
    <property type="match status" value="1"/>
</dbReference>
<evidence type="ECO:0000256" key="1">
    <source>
        <dbReference type="ARBA" id="ARBA00008839"/>
    </source>
</evidence>
<dbReference type="GO" id="GO:0007059">
    <property type="term" value="P:chromosome segregation"/>
    <property type="evidence" value="ECO:0007669"/>
    <property type="project" value="TreeGrafter"/>
</dbReference>
<evidence type="ECO:0000313" key="3">
    <source>
        <dbReference type="EMBL" id="JAT09162.1"/>
    </source>
</evidence>
<dbReference type="GO" id="GO:0051642">
    <property type="term" value="P:centrosome localization"/>
    <property type="evidence" value="ECO:0007669"/>
    <property type="project" value="TreeGrafter"/>
</dbReference>
<protein>
    <submittedName>
        <fullName evidence="3">Uncharacterized protein</fullName>
    </submittedName>
</protein>
<reference evidence="3" key="1">
    <citation type="submission" date="2015-11" db="EMBL/GenBank/DDBJ databases">
        <title>De novo transcriptome assembly of four potential Pierce s Disease insect vectors from Arizona vineyards.</title>
        <authorList>
            <person name="Tassone E.E."/>
        </authorList>
    </citation>
    <scope>NUCLEOTIDE SEQUENCE</scope>
</reference>
<dbReference type="EMBL" id="GEBQ01030815">
    <property type="protein sequence ID" value="JAT09162.1"/>
    <property type="molecule type" value="Transcribed_RNA"/>
</dbReference>
<evidence type="ECO:0000256" key="2">
    <source>
        <dbReference type="SAM" id="MobiDB-lite"/>
    </source>
</evidence>
<feature type="region of interest" description="Disordered" evidence="2">
    <location>
        <begin position="294"/>
        <end position="378"/>
    </location>
</feature>
<dbReference type="GO" id="GO:0005737">
    <property type="term" value="C:cytoplasm"/>
    <property type="evidence" value="ECO:0007669"/>
    <property type="project" value="TreeGrafter"/>
</dbReference>
<gene>
    <name evidence="3" type="ORF">g.44435</name>
</gene>
<dbReference type="GO" id="GO:0007052">
    <property type="term" value="P:mitotic spindle organization"/>
    <property type="evidence" value="ECO:0007669"/>
    <property type="project" value="TreeGrafter"/>
</dbReference>
<dbReference type="Pfam" id="PF03359">
    <property type="entry name" value="GKAP"/>
    <property type="match status" value="1"/>
</dbReference>
<dbReference type="AlphaFoldDB" id="A0A1B6KCI8"/>